<feature type="signal peptide" evidence="1">
    <location>
        <begin position="1"/>
        <end position="24"/>
    </location>
</feature>
<dbReference type="Proteomes" id="UP000217343">
    <property type="component" value="Chromosome"/>
</dbReference>
<dbReference type="PROSITE" id="PS51257">
    <property type="entry name" value="PROKAR_LIPOPROTEIN"/>
    <property type="match status" value="1"/>
</dbReference>
<dbReference type="KEGG" id="mmas:MYMAC_000862"/>
<dbReference type="RefSeq" id="WP_043709294.1">
    <property type="nucleotide sequence ID" value="NZ_CP022203.1"/>
</dbReference>
<dbReference type="OrthoDB" id="5383104at2"/>
<gene>
    <name evidence="2" type="ORF">MYMAC_000862</name>
</gene>
<protein>
    <recommendedName>
        <fullName evidence="4">Lipoprotein</fullName>
    </recommendedName>
</protein>
<accession>A0A250JP64</accession>
<organism evidence="2 3">
    <name type="scientific">Corallococcus macrosporus DSM 14697</name>
    <dbReference type="NCBI Taxonomy" id="1189310"/>
    <lineage>
        <taxon>Bacteria</taxon>
        <taxon>Pseudomonadati</taxon>
        <taxon>Myxococcota</taxon>
        <taxon>Myxococcia</taxon>
        <taxon>Myxococcales</taxon>
        <taxon>Cystobacterineae</taxon>
        <taxon>Myxococcaceae</taxon>
        <taxon>Corallococcus</taxon>
    </lineage>
</organism>
<evidence type="ECO:0000313" key="3">
    <source>
        <dbReference type="Proteomes" id="UP000217343"/>
    </source>
</evidence>
<keyword evidence="1" id="KW-0732">Signal</keyword>
<evidence type="ECO:0000256" key="1">
    <source>
        <dbReference type="SAM" id="SignalP"/>
    </source>
</evidence>
<reference evidence="2 3" key="1">
    <citation type="submission" date="2017-06" db="EMBL/GenBank/DDBJ databases">
        <title>Sequencing and comparative analysis of myxobacterial genomes.</title>
        <authorList>
            <person name="Rupp O."/>
            <person name="Goesmann A."/>
            <person name="Sogaard-Andersen L."/>
        </authorList>
    </citation>
    <scope>NUCLEOTIDE SEQUENCE [LARGE SCALE GENOMIC DNA]</scope>
    <source>
        <strain evidence="2 3">DSM 14697</strain>
    </source>
</reference>
<feature type="chain" id="PRO_5012422469" description="Lipoprotein" evidence="1">
    <location>
        <begin position="25"/>
        <end position="135"/>
    </location>
</feature>
<name>A0A250JP64_9BACT</name>
<evidence type="ECO:0008006" key="4">
    <source>
        <dbReference type="Google" id="ProtNLM"/>
    </source>
</evidence>
<dbReference type="AlphaFoldDB" id="A0A250JP64"/>
<keyword evidence="3" id="KW-1185">Reference proteome</keyword>
<evidence type="ECO:0000313" key="2">
    <source>
        <dbReference type="EMBL" id="ATB45277.1"/>
    </source>
</evidence>
<proteinExistence type="predicted"/>
<sequence length="135" mass="13794">MKQTFAVLAALAVSTLVACGGVEAVEPQEALGQESSALVTCSTSCANGTTLSCSGTTCSASDQDFVQCNGNYQYCPPPEPPPDCTNPSNMCVNINGTRCATPGTSRDCCVPGIPTGGCFCRSNGTWICTIPADPQ</sequence>
<dbReference type="EMBL" id="CP022203">
    <property type="protein sequence ID" value="ATB45277.1"/>
    <property type="molecule type" value="Genomic_DNA"/>
</dbReference>